<keyword evidence="1 2" id="KW-0694">RNA-binding</keyword>
<evidence type="ECO:0000256" key="3">
    <source>
        <dbReference type="SAM" id="MobiDB-lite"/>
    </source>
</evidence>
<sequence length="196" mass="21248">MEAGGKVKKGAGGGEGAVDRRRSPCRGPLRPVYSSPWAVSADSSKRADTHSVSERAPPFTSPRSSNTSQRRGDVKIVEGEFRRWVSRAREYAGWRGKELSSLGSIAARSIFVRSVCNKLFVGGLSYDTNEAALKDAFSQHGDIIEVRVICHPTTGKSKGFGFVEFSSESVATAALQKMDGQLLDGRKIRVHYANKG</sequence>
<proteinExistence type="predicted"/>
<dbReference type="PANTHER" id="PTHR48027">
    <property type="entry name" value="HETEROGENEOUS NUCLEAR RIBONUCLEOPROTEIN 87F-RELATED"/>
    <property type="match status" value="1"/>
</dbReference>
<dbReference type="FunFam" id="3.30.70.330:FF:000714">
    <property type="entry name" value="Glycine-rich RNA-binding protein 2, mitochondrial"/>
    <property type="match status" value="1"/>
</dbReference>
<organism evidence="5">
    <name type="scientific">Ananas comosus var. bracteatus</name>
    <name type="common">red pineapple</name>
    <dbReference type="NCBI Taxonomy" id="296719"/>
    <lineage>
        <taxon>Eukaryota</taxon>
        <taxon>Viridiplantae</taxon>
        <taxon>Streptophyta</taxon>
        <taxon>Embryophyta</taxon>
        <taxon>Tracheophyta</taxon>
        <taxon>Spermatophyta</taxon>
        <taxon>Magnoliopsida</taxon>
        <taxon>Liliopsida</taxon>
        <taxon>Poales</taxon>
        <taxon>Bromeliaceae</taxon>
        <taxon>Bromelioideae</taxon>
        <taxon>Ananas</taxon>
    </lineage>
</organism>
<dbReference type="SUPFAM" id="SSF54928">
    <property type="entry name" value="RNA-binding domain, RBD"/>
    <property type="match status" value="1"/>
</dbReference>
<dbReference type="CDD" id="cd21608">
    <property type="entry name" value="RRM2_NsCP33_like"/>
    <property type="match status" value="1"/>
</dbReference>
<dbReference type="InterPro" id="IPR000504">
    <property type="entry name" value="RRM_dom"/>
</dbReference>
<dbReference type="Pfam" id="PF00076">
    <property type="entry name" value="RRM_1"/>
    <property type="match status" value="1"/>
</dbReference>
<evidence type="ECO:0000259" key="4">
    <source>
        <dbReference type="PROSITE" id="PS50102"/>
    </source>
</evidence>
<evidence type="ECO:0000313" key="5">
    <source>
        <dbReference type="EMBL" id="CAD1828723.1"/>
    </source>
</evidence>
<name>A0A6V7PD95_ANACO</name>
<dbReference type="EMBL" id="LR862147">
    <property type="protein sequence ID" value="CAD1828723.1"/>
    <property type="molecule type" value="Genomic_DNA"/>
</dbReference>
<gene>
    <name evidence="5" type="ORF">CB5_LOCUS11934</name>
</gene>
<dbReference type="GO" id="GO:0003723">
    <property type="term" value="F:RNA binding"/>
    <property type="evidence" value="ECO:0007669"/>
    <property type="project" value="UniProtKB-UniRule"/>
</dbReference>
<feature type="domain" description="RRM" evidence="4">
    <location>
        <begin position="117"/>
        <end position="195"/>
    </location>
</feature>
<feature type="compositionally biased region" description="Basic and acidic residues" evidence="3">
    <location>
        <begin position="43"/>
        <end position="53"/>
    </location>
</feature>
<dbReference type="InterPro" id="IPR035979">
    <property type="entry name" value="RBD_domain_sf"/>
</dbReference>
<evidence type="ECO:0000256" key="1">
    <source>
        <dbReference type="ARBA" id="ARBA00022884"/>
    </source>
</evidence>
<dbReference type="Gene3D" id="3.30.70.330">
    <property type="match status" value="1"/>
</dbReference>
<accession>A0A6V7PD95</accession>
<dbReference type="PROSITE" id="PS50102">
    <property type="entry name" value="RRM"/>
    <property type="match status" value="1"/>
</dbReference>
<dbReference type="SMART" id="SM00360">
    <property type="entry name" value="RRM"/>
    <property type="match status" value="1"/>
</dbReference>
<reference evidence="5" key="1">
    <citation type="submission" date="2020-07" db="EMBL/GenBank/DDBJ databases">
        <authorList>
            <person name="Lin J."/>
        </authorList>
    </citation>
    <scope>NUCLEOTIDE SEQUENCE</scope>
</reference>
<dbReference type="AlphaFoldDB" id="A0A6V7PD95"/>
<dbReference type="InterPro" id="IPR012677">
    <property type="entry name" value="Nucleotide-bd_a/b_plait_sf"/>
</dbReference>
<protein>
    <recommendedName>
        <fullName evidence="4">RRM domain-containing protein</fullName>
    </recommendedName>
</protein>
<feature type="region of interest" description="Disordered" evidence="3">
    <location>
        <begin position="1"/>
        <end position="72"/>
    </location>
</feature>
<dbReference type="InterPro" id="IPR052462">
    <property type="entry name" value="SLIRP/GR-RBP-like"/>
</dbReference>
<dbReference type="InterPro" id="IPR048289">
    <property type="entry name" value="RRM2_NsCP33-like"/>
</dbReference>
<evidence type="ECO:0000256" key="2">
    <source>
        <dbReference type="PROSITE-ProRule" id="PRU00176"/>
    </source>
</evidence>